<proteinExistence type="inferred from homology"/>
<evidence type="ECO:0000256" key="1">
    <source>
        <dbReference type="ARBA" id="ARBA00004651"/>
    </source>
</evidence>
<name>A0A2N9LMP7_9BACT</name>
<dbReference type="PANTHER" id="PTHR30572:SF4">
    <property type="entry name" value="ABC TRANSPORTER PERMEASE YTRF"/>
    <property type="match status" value="1"/>
</dbReference>
<evidence type="ECO:0000256" key="6">
    <source>
        <dbReference type="ARBA" id="ARBA00038076"/>
    </source>
</evidence>
<evidence type="ECO:0000256" key="7">
    <source>
        <dbReference type="SAM" id="Phobius"/>
    </source>
</evidence>
<gene>
    <name evidence="10" type="ORF">SBA5_450069</name>
</gene>
<protein>
    <recommendedName>
        <fullName evidence="12">ABC transporter permease</fullName>
    </recommendedName>
</protein>
<dbReference type="EMBL" id="OKRB01000103">
    <property type="protein sequence ID" value="SPE24424.1"/>
    <property type="molecule type" value="Genomic_DNA"/>
</dbReference>
<reference evidence="11" key="1">
    <citation type="submission" date="2018-02" db="EMBL/GenBank/DDBJ databases">
        <authorList>
            <person name="Hausmann B."/>
        </authorList>
    </citation>
    <scope>NUCLEOTIDE SEQUENCE [LARGE SCALE GENOMIC DNA]</scope>
    <source>
        <strain evidence="11">Peat soil MAG SbA5</strain>
    </source>
</reference>
<feature type="domain" description="ABC3 transporter permease C-terminal" evidence="8">
    <location>
        <begin position="255"/>
        <end position="370"/>
    </location>
</feature>
<evidence type="ECO:0000313" key="10">
    <source>
        <dbReference type="EMBL" id="SPE24424.1"/>
    </source>
</evidence>
<dbReference type="InterPro" id="IPR003838">
    <property type="entry name" value="ABC3_permease_C"/>
</dbReference>
<evidence type="ECO:0000256" key="4">
    <source>
        <dbReference type="ARBA" id="ARBA00022989"/>
    </source>
</evidence>
<dbReference type="Pfam" id="PF12704">
    <property type="entry name" value="MacB_PCD"/>
    <property type="match status" value="1"/>
</dbReference>
<comment type="subcellular location">
    <subcellularLocation>
        <location evidence="1">Cell membrane</location>
        <topology evidence="1">Multi-pass membrane protein</topology>
    </subcellularLocation>
</comment>
<evidence type="ECO:0000256" key="2">
    <source>
        <dbReference type="ARBA" id="ARBA00022475"/>
    </source>
</evidence>
<feature type="transmembrane region" description="Helical" evidence="7">
    <location>
        <begin position="341"/>
        <end position="360"/>
    </location>
</feature>
<organism evidence="10 11">
    <name type="scientific">Candidatus Sulfuritelmatomonas gaucii</name>
    <dbReference type="NCBI Taxonomy" id="2043161"/>
    <lineage>
        <taxon>Bacteria</taxon>
        <taxon>Pseudomonadati</taxon>
        <taxon>Acidobacteriota</taxon>
        <taxon>Terriglobia</taxon>
        <taxon>Terriglobales</taxon>
        <taxon>Acidobacteriaceae</taxon>
        <taxon>Candidatus Sulfuritelmatomonas</taxon>
    </lineage>
</organism>
<feature type="transmembrane region" description="Helical" evidence="7">
    <location>
        <begin position="20"/>
        <end position="42"/>
    </location>
</feature>
<accession>A0A2N9LMP7</accession>
<dbReference type="GO" id="GO:0005886">
    <property type="term" value="C:plasma membrane"/>
    <property type="evidence" value="ECO:0007669"/>
    <property type="project" value="UniProtKB-SubCell"/>
</dbReference>
<dbReference type="GO" id="GO:0022857">
    <property type="term" value="F:transmembrane transporter activity"/>
    <property type="evidence" value="ECO:0007669"/>
    <property type="project" value="TreeGrafter"/>
</dbReference>
<dbReference type="InterPro" id="IPR025857">
    <property type="entry name" value="MacB_PCD"/>
</dbReference>
<evidence type="ECO:0000259" key="9">
    <source>
        <dbReference type="Pfam" id="PF12704"/>
    </source>
</evidence>
<dbReference type="OrthoDB" id="107622at2"/>
<comment type="similarity">
    <text evidence="6">Belongs to the ABC-4 integral membrane protein family.</text>
</comment>
<evidence type="ECO:0000313" key="11">
    <source>
        <dbReference type="Proteomes" id="UP000239735"/>
    </source>
</evidence>
<feature type="transmembrane region" description="Helical" evidence="7">
    <location>
        <begin position="296"/>
        <end position="321"/>
    </location>
</feature>
<dbReference type="Pfam" id="PF02687">
    <property type="entry name" value="FtsX"/>
    <property type="match status" value="1"/>
</dbReference>
<evidence type="ECO:0000256" key="5">
    <source>
        <dbReference type="ARBA" id="ARBA00023136"/>
    </source>
</evidence>
<feature type="transmembrane region" description="Helical" evidence="7">
    <location>
        <begin position="250"/>
        <end position="275"/>
    </location>
</feature>
<sequence length="377" mass="40849">MASQLSFTGFAWKNLWRRRLRTLLTLFGITMGIGAFVALVGFSRAFEDEWMRLYTVAGTDIAVVEKNFINTSLDESLGPKIRAVPVVARAMPMIFNLIDLTPDVNALVYGWRADSYELDSLTMLSGRRFHDGQPEVMLGRYLADDLKKRTGDILPIQGKDFTVVGIFHGGTALEEGAVIMALDQMQQISSMQGKVTAFHVRLRPAPAGESYDHYVKRAQTEIEAAVPGIHADPAADRAANNQLVELAHSVAWGTSSIALLIGILGIANTMAMSVFERTREIGILRALGWKGRHVILLILTEATALGVAGGLLGIVTGLGMLRLLSNLPQTASVVSPSVSPLHLVESMIIAIASGLLAGAYPAWRGARLSPVEALRYE</sequence>
<feature type="domain" description="MacB-like periplasmic core" evidence="9">
    <location>
        <begin position="22"/>
        <end position="205"/>
    </location>
</feature>
<dbReference type="PANTHER" id="PTHR30572">
    <property type="entry name" value="MEMBRANE COMPONENT OF TRANSPORTER-RELATED"/>
    <property type="match status" value="1"/>
</dbReference>
<keyword evidence="4 7" id="KW-1133">Transmembrane helix</keyword>
<evidence type="ECO:0008006" key="12">
    <source>
        <dbReference type="Google" id="ProtNLM"/>
    </source>
</evidence>
<evidence type="ECO:0000259" key="8">
    <source>
        <dbReference type="Pfam" id="PF02687"/>
    </source>
</evidence>
<evidence type="ECO:0000256" key="3">
    <source>
        <dbReference type="ARBA" id="ARBA00022692"/>
    </source>
</evidence>
<dbReference type="Proteomes" id="UP000239735">
    <property type="component" value="Unassembled WGS sequence"/>
</dbReference>
<keyword evidence="2" id="KW-1003">Cell membrane</keyword>
<keyword evidence="3 7" id="KW-0812">Transmembrane</keyword>
<dbReference type="AlphaFoldDB" id="A0A2N9LMP7"/>
<keyword evidence="5 7" id="KW-0472">Membrane</keyword>
<dbReference type="InterPro" id="IPR050250">
    <property type="entry name" value="Macrolide_Exporter_MacB"/>
</dbReference>